<dbReference type="EC" id="2.7.1.107" evidence="4 21"/>
<keyword evidence="13 21" id="KW-0418">Kinase</keyword>
<dbReference type="InterPro" id="IPR000829">
    <property type="entry name" value="DAGK"/>
</dbReference>
<evidence type="ECO:0000256" key="16">
    <source>
        <dbReference type="ARBA" id="ARBA00022989"/>
    </source>
</evidence>
<evidence type="ECO:0000256" key="9">
    <source>
        <dbReference type="ARBA" id="ARBA00022679"/>
    </source>
</evidence>
<evidence type="ECO:0000256" key="1">
    <source>
        <dbReference type="ARBA" id="ARBA00001946"/>
    </source>
</evidence>
<evidence type="ECO:0000256" key="11">
    <source>
        <dbReference type="ARBA" id="ARBA00022723"/>
    </source>
</evidence>
<keyword evidence="20 21" id="KW-1208">Phospholipid metabolism</keyword>
<keyword evidence="9 21" id="KW-0808">Transferase</keyword>
<comment type="cofactor">
    <cofactor evidence="1">
        <name>Mg(2+)</name>
        <dbReference type="ChEBI" id="CHEBI:18420"/>
    </cofactor>
</comment>
<gene>
    <name evidence="22" type="ORF">J2Z75_000592</name>
</gene>
<keyword evidence="12 21" id="KW-0547">Nucleotide-binding</keyword>
<dbReference type="CDD" id="cd14264">
    <property type="entry name" value="DAGK_IM"/>
    <property type="match status" value="1"/>
</dbReference>
<evidence type="ECO:0000256" key="3">
    <source>
        <dbReference type="ARBA" id="ARBA00005967"/>
    </source>
</evidence>
<organism evidence="22 23">
    <name type="scientific">Rhizobium herbae</name>
    <dbReference type="NCBI Taxonomy" id="508661"/>
    <lineage>
        <taxon>Bacteria</taxon>
        <taxon>Pseudomonadati</taxon>
        <taxon>Pseudomonadota</taxon>
        <taxon>Alphaproteobacteria</taxon>
        <taxon>Hyphomicrobiales</taxon>
        <taxon>Rhizobiaceae</taxon>
        <taxon>Rhizobium/Agrobacterium group</taxon>
        <taxon>Rhizobium</taxon>
    </lineage>
</organism>
<keyword evidence="16 21" id="KW-1133">Transmembrane helix</keyword>
<reference evidence="22 23" key="1">
    <citation type="submission" date="2021-03" db="EMBL/GenBank/DDBJ databases">
        <title>Genomic Encyclopedia of Type Strains, Phase IV (KMG-IV): sequencing the most valuable type-strain genomes for metagenomic binning, comparative biology and taxonomic classification.</title>
        <authorList>
            <person name="Goeker M."/>
        </authorList>
    </citation>
    <scope>NUCLEOTIDE SEQUENCE [LARGE SCALE GENOMIC DNA]</scope>
    <source>
        <strain evidence="22 23">DSM 26427</strain>
    </source>
</reference>
<sequence>MYRNEEYRGMDNGRPVKKLTGIRHLFAAASYSIGGAKRLLGEAAFRHELIGFAVAMLAFAISGATVFQYVAMLVLFLLMIAFEALNTAIEEIVDRVSPEISEMGKNAKDLGSLACLCMILANAGYAVYVVFLSHFITV</sequence>
<comment type="caution">
    <text evidence="21">Lacks conserved residue(s) required for the propagation of feature annotation.</text>
</comment>
<feature type="transmembrane region" description="Helical" evidence="21">
    <location>
        <begin position="110"/>
        <end position="136"/>
    </location>
</feature>
<dbReference type="InterPro" id="IPR033718">
    <property type="entry name" value="DAGK_prok"/>
</dbReference>
<evidence type="ECO:0000256" key="21">
    <source>
        <dbReference type="RuleBase" id="RU363065"/>
    </source>
</evidence>
<evidence type="ECO:0000256" key="20">
    <source>
        <dbReference type="ARBA" id="ARBA00023264"/>
    </source>
</evidence>
<dbReference type="InterPro" id="IPR036945">
    <property type="entry name" value="DAGK_sf"/>
</dbReference>
<keyword evidence="8 21" id="KW-0997">Cell inner membrane</keyword>
<evidence type="ECO:0000256" key="4">
    <source>
        <dbReference type="ARBA" id="ARBA00012133"/>
    </source>
</evidence>
<keyword evidence="6" id="KW-1003">Cell membrane</keyword>
<keyword evidence="10 21" id="KW-0812">Transmembrane</keyword>
<name>A0ABS4EGQ0_9HYPH</name>
<evidence type="ECO:0000313" key="23">
    <source>
        <dbReference type="Proteomes" id="UP000823786"/>
    </source>
</evidence>
<keyword evidence="11" id="KW-0479">Metal-binding</keyword>
<dbReference type="GO" id="GO:0004143">
    <property type="term" value="F:ATP-dependent diacylglycerol kinase activity"/>
    <property type="evidence" value="ECO:0007669"/>
    <property type="project" value="UniProtKB-EC"/>
</dbReference>
<evidence type="ECO:0000256" key="5">
    <source>
        <dbReference type="ARBA" id="ARBA00017575"/>
    </source>
</evidence>
<evidence type="ECO:0000256" key="7">
    <source>
        <dbReference type="ARBA" id="ARBA00022516"/>
    </source>
</evidence>
<dbReference type="PROSITE" id="PS01069">
    <property type="entry name" value="DAGK_PROKAR"/>
    <property type="match status" value="1"/>
</dbReference>
<proteinExistence type="inferred from homology"/>
<evidence type="ECO:0000256" key="17">
    <source>
        <dbReference type="ARBA" id="ARBA00023098"/>
    </source>
</evidence>
<keyword evidence="23" id="KW-1185">Reference proteome</keyword>
<comment type="function">
    <text evidence="21">Catalyzes the ATP-dependent phosphorylation of sn-l,2-diacylglycerol (DAG) to phosphatidic acid. Involved in the recycling of diacylglycerol produced as a by-product during membrane-derived oligosaccharide (MDO) biosynthesis.</text>
</comment>
<keyword evidence="7" id="KW-0444">Lipid biosynthesis</keyword>
<evidence type="ECO:0000313" key="22">
    <source>
        <dbReference type="EMBL" id="MBP1857112.1"/>
    </source>
</evidence>
<feature type="transmembrane region" description="Helical" evidence="21">
    <location>
        <begin position="43"/>
        <end position="61"/>
    </location>
</feature>
<evidence type="ECO:0000256" key="14">
    <source>
        <dbReference type="ARBA" id="ARBA00022840"/>
    </source>
</evidence>
<evidence type="ECO:0000256" key="18">
    <source>
        <dbReference type="ARBA" id="ARBA00023136"/>
    </source>
</evidence>
<keyword evidence="14 21" id="KW-0067">ATP-binding</keyword>
<evidence type="ECO:0000256" key="6">
    <source>
        <dbReference type="ARBA" id="ARBA00022475"/>
    </source>
</evidence>
<evidence type="ECO:0000256" key="15">
    <source>
        <dbReference type="ARBA" id="ARBA00022842"/>
    </source>
</evidence>
<keyword evidence="19" id="KW-0594">Phospholipid biosynthesis</keyword>
<comment type="similarity">
    <text evidence="3 21">Belongs to the bacterial diacylglycerol kinase family.</text>
</comment>
<dbReference type="Gene3D" id="1.10.287.3610">
    <property type="match status" value="1"/>
</dbReference>
<dbReference type="PANTHER" id="PTHR34299">
    <property type="entry name" value="DIACYLGLYCEROL KINASE"/>
    <property type="match status" value="1"/>
</dbReference>
<dbReference type="Proteomes" id="UP000823786">
    <property type="component" value="Unassembled WGS sequence"/>
</dbReference>
<keyword evidence="15" id="KW-0460">Magnesium</keyword>
<evidence type="ECO:0000256" key="10">
    <source>
        <dbReference type="ARBA" id="ARBA00022692"/>
    </source>
</evidence>
<keyword evidence="18 21" id="KW-0472">Membrane</keyword>
<comment type="subcellular location">
    <subcellularLocation>
        <location evidence="2 21">Cell inner membrane</location>
        <topology evidence="2 21">Multi-pass membrane protein</topology>
    </subcellularLocation>
</comment>
<evidence type="ECO:0000256" key="19">
    <source>
        <dbReference type="ARBA" id="ARBA00023209"/>
    </source>
</evidence>
<evidence type="ECO:0000256" key="12">
    <source>
        <dbReference type="ARBA" id="ARBA00022741"/>
    </source>
</evidence>
<comment type="caution">
    <text evidence="22">The sequence shown here is derived from an EMBL/GenBank/DDBJ whole genome shotgun (WGS) entry which is preliminary data.</text>
</comment>
<accession>A0ABS4EGQ0</accession>
<protein>
    <recommendedName>
        <fullName evidence="5 21">Diacylglycerol kinase</fullName>
        <ecNumber evidence="4 21">2.7.1.107</ecNumber>
    </recommendedName>
</protein>
<evidence type="ECO:0000256" key="13">
    <source>
        <dbReference type="ARBA" id="ARBA00022777"/>
    </source>
</evidence>
<keyword evidence="17 21" id="KW-0443">Lipid metabolism</keyword>
<dbReference type="RefSeq" id="WP_209847517.1">
    <property type="nucleotide sequence ID" value="NZ_JAGGJV010000001.1"/>
</dbReference>
<evidence type="ECO:0000256" key="2">
    <source>
        <dbReference type="ARBA" id="ARBA00004429"/>
    </source>
</evidence>
<comment type="catalytic activity">
    <reaction evidence="21">
        <text>a 1,2-diacyl-sn-glycerol + ATP = a 1,2-diacyl-sn-glycero-3-phosphate + ADP + H(+)</text>
        <dbReference type="Rhea" id="RHEA:10272"/>
        <dbReference type="ChEBI" id="CHEBI:15378"/>
        <dbReference type="ChEBI" id="CHEBI:17815"/>
        <dbReference type="ChEBI" id="CHEBI:30616"/>
        <dbReference type="ChEBI" id="CHEBI:58608"/>
        <dbReference type="ChEBI" id="CHEBI:456216"/>
        <dbReference type="EC" id="2.7.1.107"/>
    </reaction>
</comment>
<dbReference type="PANTHER" id="PTHR34299:SF1">
    <property type="entry name" value="DIACYLGLYCEROL KINASE"/>
    <property type="match status" value="1"/>
</dbReference>
<evidence type="ECO:0000256" key="8">
    <source>
        <dbReference type="ARBA" id="ARBA00022519"/>
    </source>
</evidence>
<dbReference type="Pfam" id="PF01219">
    <property type="entry name" value="DAGK_prokar"/>
    <property type="match status" value="1"/>
</dbReference>
<dbReference type="EMBL" id="JAGGJV010000001">
    <property type="protein sequence ID" value="MBP1857112.1"/>
    <property type="molecule type" value="Genomic_DNA"/>
</dbReference>